<feature type="domain" description="Calcineurin-like phosphoesterase" evidence="5">
    <location>
        <begin position="4"/>
        <end position="206"/>
    </location>
</feature>
<dbReference type="KEGG" id="bhc:JFL75_14465"/>
<evidence type="ECO:0000313" key="7">
    <source>
        <dbReference type="Proteomes" id="UP000595917"/>
    </source>
</evidence>
<dbReference type="SUPFAM" id="SSF56300">
    <property type="entry name" value="Metallo-dependent phosphatases"/>
    <property type="match status" value="1"/>
</dbReference>
<keyword evidence="3" id="KW-0408">Iron</keyword>
<dbReference type="InterPro" id="IPR029052">
    <property type="entry name" value="Metallo-depent_PP-like"/>
</dbReference>
<protein>
    <submittedName>
        <fullName evidence="6">Metallophosphoesterase</fullName>
    </submittedName>
</protein>
<gene>
    <name evidence="6" type="ORF">JFL75_14465</name>
</gene>
<dbReference type="EMBL" id="CP067089">
    <property type="protein sequence ID" value="QQO08137.1"/>
    <property type="molecule type" value="Genomic_DNA"/>
</dbReference>
<accession>A0A7T7XL01</accession>
<comment type="similarity">
    <text evidence="4">Belongs to the cyclic nucleotide phosphodiesterase class-III family.</text>
</comment>
<evidence type="ECO:0000256" key="2">
    <source>
        <dbReference type="ARBA" id="ARBA00022801"/>
    </source>
</evidence>
<proteinExistence type="inferred from homology"/>
<dbReference type="InterPro" id="IPR050884">
    <property type="entry name" value="CNP_phosphodiesterase-III"/>
</dbReference>
<dbReference type="GO" id="GO:0016787">
    <property type="term" value="F:hydrolase activity"/>
    <property type="evidence" value="ECO:0007669"/>
    <property type="project" value="UniProtKB-KW"/>
</dbReference>
<dbReference type="InterPro" id="IPR004843">
    <property type="entry name" value="Calcineurin-like_PHP"/>
</dbReference>
<dbReference type="AlphaFoldDB" id="A0A7T7XL01"/>
<keyword evidence="2" id="KW-0378">Hydrolase</keyword>
<dbReference type="RefSeq" id="WP_215625443.1">
    <property type="nucleotide sequence ID" value="NZ_CP067089.2"/>
</dbReference>
<dbReference type="Proteomes" id="UP000595917">
    <property type="component" value="Chromosome"/>
</dbReference>
<evidence type="ECO:0000256" key="3">
    <source>
        <dbReference type="ARBA" id="ARBA00023004"/>
    </source>
</evidence>
<dbReference type="PANTHER" id="PTHR42988">
    <property type="entry name" value="PHOSPHOHYDROLASE"/>
    <property type="match status" value="1"/>
</dbReference>
<evidence type="ECO:0000256" key="4">
    <source>
        <dbReference type="ARBA" id="ARBA00025742"/>
    </source>
</evidence>
<sequence>MDELRLVLFGDTHIGPNSECRPGDEVEGLMRQFTDIVNTEIKPDLVIDLGDRVNNRDHDSDKKNLEIIAAVLRNLTVPCAHIFGNHDIHYLTKEENESILNSELKYRSSTVKGFELIFLDTADPIVEFIGGDVSGSQLQWLRGTLQKNDKPKLVFGHHPIETQNLAGNPHFTAFPHLAALRDGGRISELLKQTNSVIAYISAHVHWFYFLTRGPLHFISVPSFVEAYPLNKNAPGMYAELTVTGDGAVTTVVKSINPKRVLGYYEAK</sequence>
<evidence type="ECO:0000259" key="5">
    <source>
        <dbReference type="Pfam" id="PF00149"/>
    </source>
</evidence>
<dbReference type="Gene3D" id="3.60.21.10">
    <property type="match status" value="1"/>
</dbReference>
<dbReference type="GO" id="GO:0046872">
    <property type="term" value="F:metal ion binding"/>
    <property type="evidence" value="ECO:0007669"/>
    <property type="project" value="UniProtKB-KW"/>
</dbReference>
<name>A0A7T7XL01_9SPIR</name>
<reference evidence="6" key="1">
    <citation type="submission" date="2021-01" db="EMBL/GenBank/DDBJ databases">
        <title>Description of Breznakiella homolactica.</title>
        <authorList>
            <person name="Song Y."/>
            <person name="Brune A."/>
        </authorList>
    </citation>
    <scope>NUCLEOTIDE SEQUENCE</scope>
    <source>
        <strain evidence="6">RmG30</strain>
    </source>
</reference>
<dbReference type="PANTHER" id="PTHR42988:SF2">
    <property type="entry name" value="CYCLIC NUCLEOTIDE PHOSPHODIESTERASE CBUA0032-RELATED"/>
    <property type="match status" value="1"/>
</dbReference>
<keyword evidence="1" id="KW-0479">Metal-binding</keyword>
<organism evidence="6 7">
    <name type="scientific">Breznakiella homolactica</name>
    <dbReference type="NCBI Taxonomy" id="2798577"/>
    <lineage>
        <taxon>Bacteria</taxon>
        <taxon>Pseudomonadati</taxon>
        <taxon>Spirochaetota</taxon>
        <taxon>Spirochaetia</taxon>
        <taxon>Spirochaetales</taxon>
        <taxon>Breznakiellaceae</taxon>
        <taxon>Breznakiella</taxon>
    </lineage>
</organism>
<evidence type="ECO:0000313" key="6">
    <source>
        <dbReference type="EMBL" id="QQO08137.1"/>
    </source>
</evidence>
<keyword evidence="7" id="KW-1185">Reference proteome</keyword>
<dbReference type="Pfam" id="PF00149">
    <property type="entry name" value="Metallophos"/>
    <property type="match status" value="1"/>
</dbReference>
<evidence type="ECO:0000256" key="1">
    <source>
        <dbReference type="ARBA" id="ARBA00022723"/>
    </source>
</evidence>